<dbReference type="Proteomes" id="UP000181901">
    <property type="component" value="Unassembled WGS sequence"/>
</dbReference>
<name>A0A1J5N7L1_9BACT</name>
<evidence type="ECO:0000313" key="2">
    <source>
        <dbReference type="EMBL" id="OIQ51619.1"/>
    </source>
</evidence>
<dbReference type="PANTHER" id="PTHR35983:SF1">
    <property type="entry name" value="UPF0166 PROTEIN TM_0021"/>
    <property type="match status" value="1"/>
</dbReference>
<comment type="similarity">
    <text evidence="1">Belongs to the UPF0166 family.</text>
</comment>
<dbReference type="InterPro" id="IPR003793">
    <property type="entry name" value="UPF0166"/>
</dbReference>
<dbReference type="EMBL" id="LKAQ01000001">
    <property type="protein sequence ID" value="OIQ51619.1"/>
    <property type="molecule type" value="Genomic_DNA"/>
</dbReference>
<evidence type="ECO:0000256" key="1">
    <source>
        <dbReference type="ARBA" id="ARBA00010554"/>
    </source>
</evidence>
<reference evidence="2 3" key="1">
    <citation type="submission" date="2015-09" db="EMBL/GenBank/DDBJ databases">
        <title>Genome of Desulfovibrio dechloracetivorans BerOc1, a mercury methylating strain isolated from highly hydrocarbons and metals contaminated coastal sediments.</title>
        <authorList>
            <person name="Goni Urriza M."/>
            <person name="Gassie C."/>
            <person name="Bouchez O."/>
            <person name="Klopp C."/>
            <person name="Ranchou-Peyruse A."/>
            <person name="Remy G."/>
        </authorList>
    </citation>
    <scope>NUCLEOTIDE SEQUENCE [LARGE SCALE GENOMIC DNA]</scope>
    <source>
        <strain evidence="2 3">BerOc1</strain>
    </source>
</reference>
<dbReference type="RefSeq" id="WP_071543747.1">
    <property type="nucleotide sequence ID" value="NZ_LKAQ01000001.1"/>
</dbReference>
<sequence>MQGYFVTFFTQQSREHNGQPVASWIVEEARRLGVRGATLFSGSEGFGHDGRFHSDNFFDLEDAPVQVALALTQDECDKLMARFAETGLRVFYTKSEIEFGFTSDS</sequence>
<organism evidence="2 3">
    <name type="scientific">Pseudodesulfovibrio hydrargyri</name>
    <dbReference type="NCBI Taxonomy" id="2125990"/>
    <lineage>
        <taxon>Bacteria</taxon>
        <taxon>Pseudomonadati</taxon>
        <taxon>Thermodesulfobacteriota</taxon>
        <taxon>Desulfovibrionia</taxon>
        <taxon>Desulfovibrionales</taxon>
        <taxon>Desulfovibrionaceae</taxon>
    </lineage>
</organism>
<comment type="caution">
    <text evidence="2">The sequence shown here is derived from an EMBL/GenBank/DDBJ whole genome shotgun (WGS) entry which is preliminary data.</text>
</comment>
<dbReference type="OrthoDB" id="5339790at2"/>
<evidence type="ECO:0000313" key="3">
    <source>
        <dbReference type="Proteomes" id="UP000181901"/>
    </source>
</evidence>
<dbReference type="Gene3D" id="3.30.70.120">
    <property type="match status" value="1"/>
</dbReference>
<dbReference type="Pfam" id="PF02641">
    <property type="entry name" value="DUF190"/>
    <property type="match status" value="1"/>
</dbReference>
<protein>
    <submittedName>
        <fullName evidence="2">Uncharacterized protein</fullName>
    </submittedName>
</protein>
<dbReference type="PANTHER" id="PTHR35983">
    <property type="entry name" value="UPF0166 PROTEIN TM_0021"/>
    <property type="match status" value="1"/>
</dbReference>
<accession>A0A1J5N7L1</accession>
<keyword evidence="3" id="KW-1185">Reference proteome</keyword>
<dbReference type="AlphaFoldDB" id="A0A1J5N7L1"/>
<dbReference type="InterPro" id="IPR015867">
    <property type="entry name" value="N-reg_PII/ATP_PRibTrfase_C"/>
</dbReference>
<dbReference type="InterPro" id="IPR011322">
    <property type="entry name" value="N-reg_PII-like_a/b"/>
</dbReference>
<gene>
    <name evidence="2" type="ORF">BerOc1_00074</name>
</gene>
<proteinExistence type="inferred from homology"/>
<dbReference type="SUPFAM" id="SSF54913">
    <property type="entry name" value="GlnB-like"/>
    <property type="match status" value="1"/>
</dbReference>